<feature type="domain" description="Beta-lactamase-related" evidence="1">
    <location>
        <begin position="13"/>
        <end position="307"/>
    </location>
</feature>
<dbReference type="AlphaFoldDB" id="A0A5E4UU15"/>
<evidence type="ECO:0000313" key="3">
    <source>
        <dbReference type="Proteomes" id="UP000343317"/>
    </source>
</evidence>
<dbReference type="PANTHER" id="PTHR43283:SF18">
    <property type="match status" value="1"/>
</dbReference>
<dbReference type="PANTHER" id="PTHR43283">
    <property type="entry name" value="BETA-LACTAMASE-RELATED"/>
    <property type="match status" value="1"/>
</dbReference>
<evidence type="ECO:0000313" key="2">
    <source>
        <dbReference type="EMBL" id="VVE03043.1"/>
    </source>
</evidence>
<name>A0A5E4UU15_9BURK</name>
<evidence type="ECO:0000259" key="1">
    <source>
        <dbReference type="Pfam" id="PF00144"/>
    </source>
</evidence>
<reference evidence="2 3" key="1">
    <citation type="submission" date="2019-08" db="EMBL/GenBank/DDBJ databases">
        <authorList>
            <person name="Peeters C."/>
        </authorList>
    </citation>
    <scope>NUCLEOTIDE SEQUENCE [LARGE SCALE GENOMIC DNA]</scope>
    <source>
        <strain evidence="2 3">LMG 31112</strain>
    </source>
</reference>
<dbReference type="InterPro" id="IPR012338">
    <property type="entry name" value="Beta-lactam/transpept-like"/>
</dbReference>
<dbReference type="InterPro" id="IPR050789">
    <property type="entry name" value="Diverse_Enzym_Activities"/>
</dbReference>
<keyword evidence="3" id="KW-1185">Reference proteome</keyword>
<dbReference type="Gene3D" id="3.40.710.10">
    <property type="entry name" value="DD-peptidase/beta-lactamase superfamily"/>
    <property type="match status" value="1"/>
</dbReference>
<gene>
    <name evidence="2" type="primary">pbpX</name>
    <name evidence="2" type="ORF">PHO31112_02236</name>
</gene>
<dbReference type="Pfam" id="PF00144">
    <property type="entry name" value="Beta-lactamase"/>
    <property type="match status" value="1"/>
</dbReference>
<dbReference type="EMBL" id="CABPSM010000005">
    <property type="protein sequence ID" value="VVE03043.1"/>
    <property type="molecule type" value="Genomic_DNA"/>
</dbReference>
<accession>A0A5E4UU15</accession>
<proteinExistence type="predicted"/>
<protein>
    <submittedName>
        <fullName evidence="2">Penicillin-binding protein PbpX</fullName>
    </submittedName>
</protein>
<dbReference type="Proteomes" id="UP000343317">
    <property type="component" value="Unassembled WGS sequence"/>
</dbReference>
<dbReference type="SUPFAM" id="SSF56601">
    <property type="entry name" value="beta-lactamase/transpeptidase-like"/>
    <property type="match status" value="1"/>
</dbReference>
<dbReference type="InterPro" id="IPR001466">
    <property type="entry name" value="Beta-lactam-related"/>
</dbReference>
<sequence>MDIVDYLAQVTSNGPIAGVSLATLRGGERHVEHYAGVRGVHDPLPVDAQTVFEAASLTKPVVAFVALQLVEEGRLHLHQPLVEICGEYVPDDPRARRITAFHVLTHTSGLPNIVRADAPLRTYFTPGERFSYGSSAFAWLQRALESVGGAPLETLVQARVFVPLGMRRSSLQWQERFADNHAQGHEWEGEPVPKRRLTAAQASWSMLTTAPDYLAFVRAVLAGEGLSGTTHAAWFLPRMNGRQGGAAEDLYAAHPIDPAIAWGLGWGIEIAQDCCFHWGNSPGFRALVLANRKTKDAVVWFANSARGLRVAHEVVPQTVPGDHPCIAWLSIGRL</sequence>
<organism evidence="2 3">
    <name type="scientific">Pandoraea horticolens</name>
    <dbReference type="NCBI Taxonomy" id="2508298"/>
    <lineage>
        <taxon>Bacteria</taxon>
        <taxon>Pseudomonadati</taxon>
        <taxon>Pseudomonadota</taxon>
        <taxon>Betaproteobacteria</taxon>
        <taxon>Burkholderiales</taxon>
        <taxon>Burkholderiaceae</taxon>
        <taxon>Pandoraea</taxon>
    </lineage>
</organism>